<dbReference type="EMBL" id="BGZK01001858">
    <property type="protein sequence ID" value="GBP87421.1"/>
    <property type="molecule type" value="Genomic_DNA"/>
</dbReference>
<comment type="caution">
    <text evidence="2">The sequence shown here is derived from an EMBL/GenBank/DDBJ whole genome shotgun (WGS) entry which is preliminary data.</text>
</comment>
<proteinExistence type="predicted"/>
<keyword evidence="3" id="KW-1185">Reference proteome</keyword>
<dbReference type="Proteomes" id="UP000299102">
    <property type="component" value="Unassembled WGS sequence"/>
</dbReference>
<accession>A0A4C1ZF21</accession>
<evidence type="ECO:0000313" key="3">
    <source>
        <dbReference type="Proteomes" id="UP000299102"/>
    </source>
</evidence>
<name>A0A4C1ZF21_EUMVA</name>
<feature type="region of interest" description="Disordered" evidence="1">
    <location>
        <begin position="75"/>
        <end position="123"/>
    </location>
</feature>
<gene>
    <name evidence="2" type="ORF">EVAR_66063_1</name>
</gene>
<evidence type="ECO:0000313" key="2">
    <source>
        <dbReference type="EMBL" id="GBP87421.1"/>
    </source>
</evidence>
<dbReference type="AlphaFoldDB" id="A0A4C1ZF21"/>
<evidence type="ECO:0000256" key="1">
    <source>
        <dbReference type="SAM" id="MobiDB-lite"/>
    </source>
</evidence>
<protein>
    <submittedName>
        <fullName evidence="2">Uncharacterized protein</fullName>
    </submittedName>
</protein>
<reference evidence="2 3" key="1">
    <citation type="journal article" date="2019" name="Commun. Biol.">
        <title>The bagworm genome reveals a unique fibroin gene that provides high tensile strength.</title>
        <authorList>
            <person name="Kono N."/>
            <person name="Nakamura H."/>
            <person name="Ohtoshi R."/>
            <person name="Tomita M."/>
            <person name="Numata K."/>
            <person name="Arakawa K."/>
        </authorList>
    </citation>
    <scope>NUCLEOTIDE SEQUENCE [LARGE SCALE GENOMIC DNA]</scope>
</reference>
<dbReference type="OrthoDB" id="10620894at2759"/>
<sequence length="214" mass="22091">MSILGTITSVITSVRACPVAFLYRRVASCTKSRTSSSPAPHGTSTRTAPKHTVTFITRTRSTHTQASISVCSQTDTSTALSDTHHDGELAPEPLAARPRNKNEEHTGAAVSPHSAGTRPGCVRPYAGPSTLSARFSTERSKTAVEATSLFGSPLPRAAPRPVLRPMGGGVGGRAAAASCACSCGYGLRHAVPAAVWCPVLDTLACRPGVSGVLT</sequence>
<organism evidence="2 3">
    <name type="scientific">Eumeta variegata</name>
    <name type="common">Bagworm moth</name>
    <name type="synonym">Eumeta japonica</name>
    <dbReference type="NCBI Taxonomy" id="151549"/>
    <lineage>
        <taxon>Eukaryota</taxon>
        <taxon>Metazoa</taxon>
        <taxon>Ecdysozoa</taxon>
        <taxon>Arthropoda</taxon>
        <taxon>Hexapoda</taxon>
        <taxon>Insecta</taxon>
        <taxon>Pterygota</taxon>
        <taxon>Neoptera</taxon>
        <taxon>Endopterygota</taxon>
        <taxon>Lepidoptera</taxon>
        <taxon>Glossata</taxon>
        <taxon>Ditrysia</taxon>
        <taxon>Tineoidea</taxon>
        <taxon>Psychidae</taxon>
        <taxon>Oiketicinae</taxon>
        <taxon>Eumeta</taxon>
    </lineage>
</organism>